<accession>A0A562UYF2</accession>
<evidence type="ECO:0000313" key="3">
    <source>
        <dbReference type="Proteomes" id="UP000321617"/>
    </source>
</evidence>
<evidence type="ECO:0000256" key="1">
    <source>
        <dbReference type="SAM" id="Phobius"/>
    </source>
</evidence>
<keyword evidence="1" id="KW-0812">Transmembrane</keyword>
<gene>
    <name evidence="2" type="ORF">LX16_4056</name>
</gene>
<reference evidence="2 3" key="1">
    <citation type="journal article" date="2013" name="Stand. Genomic Sci.">
        <title>Genomic Encyclopedia of Type Strains, Phase I: The one thousand microbial genomes (KMG-I) project.</title>
        <authorList>
            <person name="Kyrpides N.C."/>
            <person name="Woyke T."/>
            <person name="Eisen J.A."/>
            <person name="Garrity G."/>
            <person name="Lilburn T.G."/>
            <person name="Beck B.J."/>
            <person name="Whitman W.B."/>
            <person name="Hugenholtz P."/>
            <person name="Klenk H.P."/>
        </authorList>
    </citation>
    <scope>NUCLEOTIDE SEQUENCE [LARGE SCALE GENOMIC DNA]</scope>
    <source>
        <strain evidence="2 3">DSM 45044</strain>
    </source>
</reference>
<feature type="transmembrane region" description="Helical" evidence="1">
    <location>
        <begin position="84"/>
        <end position="105"/>
    </location>
</feature>
<dbReference type="AlphaFoldDB" id="A0A562UYF2"/>
<name>A0A562UYF2_9ACTN</name>
<feature type="transmembrane region" description="Helical" evidence="1">
    <location>
        <begin position="6"/>
        <end position="35"/>
    </location>
</feature>
<sequence length="159" mass="16764">MTTMQHVALIAATVTASLTAGVFFAFAVAVMPGLARLDDSGFTMAMRHVNEAILNRWFLGCFTGAVPLGLLAVVLTWVTGPGAVTWWSLAALALYLVCFGITAGVNVPLNNALRDAGDEDPAGVRAAFEPAWNRWHLIRTVAVVASLVAWCVALTVHGG</sequence>
<protein>
    <submittedName>
        <fullName evidence="2">Putative membrane protein</fullName>
    </submittedName>
</protein>
<dbReference type="Proteomes" id="UP000321617">
    <property type="component" value="Unassembled WGS sequence"/>
</dbReference>
<proteinExistence type="predicted"/>
<evidence type="ECO:0000313" key="2">
    <source>
        <dbReference type="EMBL" id="TWJ10636.1"/>
    </source>
</evidence>
<keyword evidence="3" id="KW-1185">Reference proteome</keyword>
<dbReference type="RefSeq" id="WP_147141405.1">
    <property type="nucleotide sequence ID" value="NZ_BAABIJ010000003.1"/>
</dbReference>
<comment type="caution">
    <text evidence="2">The sequence shown here is derived from an EMBL/GenBank/DDBJ whole genome shotgun (WGS) entry which is preliminary data.</text>
</comment>
<dbReference type="Pfam" id="PF08592">
    <property type="entry name" value="Anthrone_oxy"/>
    <property type="match status" value="1"/>
</dbReference>
<feature type="transmembrane region" description="Helical" evidence="1">
    <location>
        <begin position="137"/>
        <end position="156"/>
    </location>
</feature>
<feature type="transmembrane region" description="Helical" evidence="1">
    <location>
        <begin position="56"/>
        <end position="78"/>
    </location>
</feature>
<dbReference type="EMBL" id="VLLL01000007">
    <property type="protein sequence ID" value="TWJ10636.1"/>
    <property type="molecule type" value="Genomic_DNA"/>
</dbReference>
<dbReference type="InterPro" id="IPR013901">
    <property type="entry name" value="Anthrone_oxy"/>
</dbReference>
<dbReference type="OrthoDB" id="428263at2"/>
<keyword evidence="1" id="KW-0472">Membrane</keyword>
<keyword evidence="1" id="KW-1133">Transmembrane helix</keyword>
<organism evidence="2 3">
    <name type="scientific">Stackebrandtia albiflava</name>
    <dbReference type="NCBI Taxonomy" id="406432"/>
    <lineage>
        <taxon>Bacteria</taxon>
        <taxon>Bacillati</taxon>
        <taxon>Actinomycetota</taxon>
        <taxon>Actinomycetes</taxon>
        <taxon>Glycomycetales</taxon>
        <taxon>Glycomycetaceae</taxon>
        <taxon>Stackebrandtia</taxon>
    </lineage>
</organism>